<dbReference type="RefSeq" id="WP_186952203.1">
    <property type="nucleotide sequence ID" value="NZ_JACOFX010000002.1"/>
</dbReference>
<dbReference type="Proteomes" id="UP000646911">
    <property type="component" value="Unassembled WGS sequence"/>
</dbReference>
<organism evidence="2 3">
    <name type="scientific">Undibacterium umbellatum</name>
    <dbReference type="NCBI Taxonomy" id="2762300"/>
    <lineage>
        <taxon>Bacteria</taxon>
        <taxon>Pseudomonadati</taxon>
        <taxon>Pseudomonadota</taxon>
        <taxon>Betaproteobacteria</taxon>
        <taxon>Burkholderiales</taxon>
        <taxon>Oxalobacteraceae</taxon>
        <taxon>Undibacterium</taxon>
    </lineage>
</organism>
<feature type="compositionally biased region" description="Low complexity" evidence="1">
    <location>
        <begin position="12"/>
        <end position="26"/>
    </location>
</feature>
<reference evidence="2 3" key="1">
    <citation type="submission" date="2020-08" db="EMBL/GenBank/DDBJ databases">
        <title>Novel species isolated from subtropical streams in China.</title>
        <authorList>
            <person name="Lu H."/>
        </authorList>
    </citation>
    <scope>NUCLEOTIDE SEQUENCE [LARGE SCALE GENOMIC DNA]</scope>
    <source>
        <strain evidence="2 3">NL8W</strain>
    </source>
</reference>
<dbReference type="InterPro" id="IPR019600">
    <property type="entry name" value="Hemin_uptake_protein_HemP"/>
</dbReference>
<comment type="caution">
    <text evidence="2">The sequence shown here is derived from an EMBL/GenBank/DDBJ whole genome shotgun (WGS) entry which is preliminary data.</text>
</comment>
<gene>
    <name evidence="2" type="primary">hemP</name>
    <name evidence="2" type="ORF">H8L47_05385</name>
</gene>
<protein>
    <submittedName>
        <fullName evidence="2">Hemin uptake protein HemP</fullName>
    </submittedName>
</protein>
<dbReference type="Gene3D" id="2.10.70.10">
    <property type="entry name" value="Complement Module, domain 1"/>
    <property type="match status" value="1"/>
</dbReference>
<evidence type="ECO:0000256" key="1">
    <source>
        <dbReference type="SAM" id="MobiDB-lite"/>
    </source>
</evidence>
<evidence type="ECO:0000313" key="3">
    <source>
        <dbReference type="Proteomes" id="UP000646911"/>
    </source>
</evidence>
<keyword evidence="3" id="KW-1185">Reference proteome</keyword>
<sequence length="71" mass="7880">MTTNDAIHQHADLANSTAAARATAATNQTPKEIPRITSGDLMQQKRELEIDHAGRIYRLRITQLNKLILTA</sequence>
<evidence type="ECO:0000313" key="2">
    <source>
        <dbReference type="EMBL" id="MBC3906987.1"/>
    </source>
</evidence>
<dbReference type="EMBL" id="JACOFX010000002">
    <property type="protein sequence ID" value="MBC3906987.1"/>
    <property type="molecule type" value="Genomic_DNA"/>
</dbReference>
<feature type="region of interest" description="Disordered" evidence="1">
    <location>
        <begin position="1"/>
        <end position="29"/>
    </location>
</feature>
<name>A0ABR6Z5G2_9BURK</name>
<dbReference type="Pfam" id="PF10636">
    <property type="entry name" value="hemP"/>
    <property type="match status" value="1"/>
</dbReference>
<accession>A0ABR6Z5G2</accession>
<proteinExistence type="predicted"/>